<gene>
    <name evidence="2" type="ORF">PX52LOC_04516</name>
</gene>
<keyword evidence="3" id="KW-1185">Reference proteome</keyword>
<dbReference type="EMBL" id="CP042425">
    <property type="protein sequence ID" value="QEL17526.1"/>
    <property type="molecule type" value="Genomic_DNA"/>
</dbReference>
<dbReference type="Proteomes" id="UP000324974">
    <property type="component" value="Chromosome"/>
</dbReference>
<accession>A0A5C1AHP9</accession>
<proteinExistence type="predicted"/>
<organism evidence="2 3">
    <name type="scientific">Limnoglobus roseus</name>
    <dbReference type="NCBI Taxonomy" id="2598579"/>
    <lineage>
        <taxon>Bacteria</taxon>
        <taxon>Pseudomonadati</taxon>
        <taxon>Planctomycetota</taxon>
        <taxon>Planctomycetia</taxon>
        <taxon>Gemmatales</taxon>
        <taxon>Gemmataceae</taxon>
        <taxon>Limnoglobus</taxon>
    </lineage>
</organism>
<evidence type="ECO:0000313" key="2">
    <source>
        <dbReference type="EMBL" id="QEL17526.1"/>
    </source>
</evidence>
<feature type="transmembrane region" description="Helical" evidence="1">
    <location>
        <begin position="43"/>
        <end position="69"/>
    </location>
</feature>
<evidence type="ECO:0000256" key="1">
    <source>
        <dbReference type="SAM" id="Phobius"/>
    </source>
</evidence>
<reference evidence="3" key="1">
    <citation type="submission" date="2019-08" db="EMBL/GenBank/DDBJ databases">
        <title>Limnoglobus roseus gen. nov., sp. nov., a novel freshwater planctomycete with a giant genome from the family Gemmataceae.</title>
        <authorList>
            <person name="Kulichevskaya I.S."/>
            <person name="Naumoff D.G."/>
            <person name="Miroshnikov K."/>
            <person name="Ivanova A."/>
            <person name="Philippov D.A."/>
            <person name="Hakobyan A."/>
            <person name="Rijpstra I.C."/>
            <person name="Sinninghe Damste J.S."/>
            <person name="Liesack W."/>
            <person name="Dedysh S.N."/>
        </authorList>
    </citation>
    <scope>NUCLEOTIDE SEQUENCE [LARGE SCALE GENOMIC DNA]</scope>
    <source>
        <strain evidence="3">PX52</strain>
    </source>
</reference>
<dbReference type="RefSeq" id="WP_149112122.1">
    <property type="nucleotide sequence ID" value="NZ_CP042425.1"/>
</dbReference>
<protein>
    <recommendedName>
        <fullName evidence="4">PH domain-containing protein</fullName>
    </recommendedName>
</protein>
<evidence type="ECO:0008006" key="4">
    <source>
        <dbReference type="Google" id="ProtNLM"/>
    </source>
</evidence>
<keyword evidence="1" id="KW-0472">Membrane</keyword>
<dbReference type="KEGG" id="lrs:PX52LOC_04516"/>
<sequence>MGDVPTLVFRSSHRFLWGRAVLYGGVLGFGGIGLALMKGSGSAVAAAILITIGVTLLLGVLFSLTVWLMPVYVSASGVRSYNGFGVYRTLTWDEMAEVREDGMGGLGYLVISNRSGWREIWVPLFLADMPNVNTAVRACVDADHVLAKALMRVGL</sequence>
<keyword evidence="1" id="KW-0812">Transmembrane</keyword>
<dbReference type="AlphaFoldDB" id="A0A5C1AHP9"/>
<keyword evidence="1" id="KW-1133">Transmembrane helix</keyword>
<name>A0A5C1AHP9_9BACT</name>
<feature type="transmembrane region" description="Helical" evidence="1">
    <location>
        <begin position="20"/>
        <end position="37"/>
    </location>
</feature>
<evidence type="ECO:0000313" key="3">
    <source>
        <dbReference type="Proteomes" id="UP000324974"/>
    </source>
</evidence>